<organism evidence="1 2">
    <name type="scientific">Sphaeroforma arctica JP610</name>
    <dbReference type="NCBI Taxonomy" id="667725"/>
    <lineage>
        <taxon>Eukaryota</taxon>
        <taxon>Ichthyosporea</taxon>
        <taxon>Ichthyophonida</taxon>
        <taxon>Sphaeroforma</taxon>
    </lineage>
</organism>
<protein>
    <submittedName>
        <fullName evidence="1">Uncharacterized protein</fullName>
    </submittedName>
</protein>
<sequence>MILQPLIQIHPPTYPLRAGVLPNGGTTYIASRGGLRGIRKPLVLVSPHSRCPFYMFTVIKYDPGEKDLQGEADAQSGHFGVQQRTRERGTLSYMQLLESSWPQTDEAKEGLKKRTYIMDDPALRSGKHRQVLALPSIKMSVIQYAKPSDLKRDLNEQFRERHPDLQISLSKMRRYVCAHSKMRR</sequence>
<dbReference type="OrthoDB" id="5353095at2759"/>
<proteinExistence type="predicted"/>
<evidence type="ECO:0000313" key="2">
    <source>
        <dbReference type="Proteomes" id="UP000054560"/>
    </source>
</evidence>
<accession>A0A0L0GDL5</accession>
<dbReference type="PANTHER" id="PTHR22896:SF0">
    <property type="entry name" value="CYCLIN N-TERMINAL DOMAIN-CONTAINING PROTEIN"/>
    <property type="match status" value="1"/>
</dbReference>
<gene>
    <name evidence="1" type="ORF">SARC_00761</name>
</gene>
<evidence type="ECO:0000313" key="1">
    <source>
        <dbReference type="EMBL" id="KNC87085.1"/>
    </source>
</evidence>
<keyword evidence="2" id="KW-1185">Reference proteome</keyword>
<dbReference type="AlphaFoldDB" id="A0A0L0GDL5"/>
<dbReference type="STRING" id="667725.A0A0L0GDL5"/>
<dbReference type="Proteomes" id="UP000054560">
    <property type="component" value="Unassembled WGS sequence"/>
</dbReference>
<dbReference type="eggNOG" id="KOG4164">
    <property type="taxonomic scope" value="Eukaryota"/>
</dbReference>
<reference evidence="1 2" key="1">
    <citation type="submission" date="2011-02" db="EMBL/GenBank/DDBJ databases">
        <title>The Genome Sequence of Sphaeroforma arctica JP610.</title>
        <authorList>
            <consortium name="The Broad Institute Genome Sequencing Platform"/>
            <person name="Russ C."/>
            <person name="Cuomo C."/>
            <person name="Young S.K."/>
            <person name="Zeng Q."/>
            <person name="Gargeya S."/>
            <person name="Alvarado L."/>
            <person name="Berlin A."/>
            <person name="Chapman S.B."/>
            <person name="Chen Z."/>
            <person name="Freedman E."/>
            <person name="Gellesch M."/>
            <person name="Goldberg J."/>
            <person name="Griggs A."/>
            <person name="Gujja S."/>
            <person name="Heilman E."/>
            <person name="Heiman D."/>
            <person name="Howarth C."/>
            <person name="Mehta T."/>
            <person name="Neiman D."/>
            <person name="Pearson M."/>
            <person name="Roberts A."/>
            <person name="Saif S."/>
            <person name="Shea T."/>
            <person name="Shenoy N."/>
            <person name="Sisk P."/>
            <person name="Stolte C."/>
            <person name="Sykes S."/>
            <person name="White J."/>
            <person name="Yandava C."/>
            <person name="Burger G."/>
            <person name="Gray M.W."/>
            <person name="Holland P.W.H."/>
            <person name="King N."/>
            <person name="Lang F.B.F."/>
            <person name="Roger A.J."/>
            <person name="Ruiz-Trillo I."/>
            <person name="Haas B."/>
            <person name="Nusbaum C."/>
            <person name="Birren B."/>
        </authorList>
    </citation>
    <scope>NUCLEOTIDE SEQUENCE [LARGE SCALE GENOMIC DNA]</scope>
    <source>
        <strain evidence="1 2">JP610</strain>
    </source>
</reference>
<dbReference type="RefSeq" id="XP_014160987.1">
    <property type="nucleotide sequence ID" value="XM_014305512.1"/>
</dbReference>
<dbReference type="EMBL" id="KQ241623">
    <property type="protein sequence ID" value="KNC87085.1"/>
    <property type="molecule type" value="Genomic_DNA"/>
</dbReference>
<dbReference type="GO" id="GO:0051726">
    <property type="term" value="P:regulation of cell cycle"/>
    <property type="evidence" value="ECO:0007669"/>
    <property type="project" value="InterPro"/>
</dbReference>
<dbReference type="GeneID" id="25901265"/>
<dbReference type="PANTHER" id="PTHR22896">
    <property type="entry name" value="CDK5 AND ABL1 ENZYME SUBSTRATE 1"/>
    <property type="match status" value="1"/>
</dbReference>
<name>A0A0L0GDL5_9EUKA</name>
<dbReference type="InterPro" id="IPR012388">
    <property type="entry name" value="CABLES1/2"/>
</dbReference>